<evidence type="ECO:0000313" key="2">
    <source>
        <dbReference type="EMBL" id="HHJ63883.1"/>
    </source>
</evidence>
<dbReference type="Pfam" id="PF00126">
    <property type="entry name" value="HTH_1"/>
    <property type="match status" value="1"/>
</dbReference>
<dbReference type="InterPro" id="IPR036388">
    <property type="entry name" value="WH-like_DNA-bd_sf"/>
</dbReference>
<sequence>MRIRFRVWLEKEGEPIISEGKYRLLREIERTGSIKEAARRLGLSYKKAHSQIRTIEERLGLEVVERRRRRGAVLTDAGREILSEYERVLSAFRRTLRDLGGEL</sequence>
<dbReference type="PANTHER" id="PTHR30432:SF1">
    <property type="entry name" value="DNA-BINDING TRANSCRIPTIONAL DUAL REGULATOR MODE"/>
    <property type="match status" value="1"/>
</dbReference>
<feature type="domain" description="HTH lysR-type" evidence="1">
    <location>
        <begin position="23"/>
        <end position="75"/>
    </location>
</feature>
<accession>A0A7C5L905</accession>
<reference evidence="2" key="1">
    <citation type="journal article" date="2020" name="mSystems">
        <title>Genome- and Community-Level Interaction Insights into Carbon Utilization and Element Cycling Functions of Hydrothermarchaeota in Hydrothermal Sediment.</title>
        <authorList>
            <person name="Zhou Z."/>
            <person name="Liu Y."/>
            <person name="Xu W."/>
            <person name="Pan J."/>
            <person name="Luo Z.H."/>
            <person name="Li M."/>
        </authorList>
    </citation>
    <scope>NUCLEOTIDE SEQUENCE [LARGE SCALE GENOMIC DNA]</scope>
    <source>
        <strain evidence="2">HyVt-501</strain>
    </source>
</reference>
<proteinExistence type="predicted"/>
<dbReference type="PANTHER" id="PTHR30432">
    <property type="entry name" value="TRANSCRIPTIONAL REGULATOR MODE"/>
    <property type="match status" value="1"/>
</dbReference>
<dbReference type="Proteomes" id="UP000885792">
    <property type="component" value="Unassembled WGS sequence"/>
</dbReference>
<dbReference type="InterPro" id="IPR000847">
    <property type="entry name" value="LysR_HTH_N"/>
</dbReference>
<gene>
    <name evidence="2" type="ORF">ENJ61_03160</name>
</gene>
<name>A0A7C5L905_AQUAO</name>
<dbReference type="InterPro" id="IPR036390">
    <property type="entry name" value="WH_DNA-bd_sf"/>
</dbReference>
<dbReference type="EMBL" id="DRNB01000118">
    <property type="protein sequence ID" value="HHJ63883.1"/>
    <property type="molecule type" value="Genomic_DNA"/>
</dbReference>
<protein>
    <submittedName>
        <fullName evidence="2">LysR family transcriptional regulator</fullName>
    </submittedName>
</protein>
<comment type="caution">
    <text evidence="2">The sequence shown here is derived from an EMBL/GenBank/DDBJ whole genome shotgun (WGS) entry which is preliminary data.</text>
</comment>
<dbReference type="PROSITE" id="PS50931">
    <property type="entry name" value="HTH_LYSR"/>
    <property type="match status" value="1"/>
</dbReference>
<evidence type="ECO:0000259" key="1">
    <source>
        <dbReference type="PROSITE" id="PS50931"/>
    </source>
</evidence>
<organism evidence="2">
    <name type="scientific">Aquifex aeolicus</name>
    <dbReference type="NCBI Taxonomy" id="63363"/>
    <lineage>
        <taxon>Bacteria</taxon>
        <taxon>Pseudomonadati</taxon>
        <taxon>Aquificota</taxon>
        <taxon>Aquificia</taxon>
        <taxon>Aquificales</taxon>
        <taxon>Aquificaceae</taxon>
        <taxon>Aquifex</taxon>
    </lineage>
</organism>
<dbReference type="AlphaFoldDB" id="A0A7C5L905"/>
<dbReference type="SUPFAM" id="SSF46785">
    <property type="entry name" value="Winged helix' DNA-binding domain"/>
    <property type="match status" value="1"/>
</dbReference>
<dbReference type="Gene3D" id="1.10.10.10">
    <property type="entry name" value="Winged helix-like DNA-binding domain superfamily/Winged helix DNA-binding domain"/>
    <property type="match status" value="1"/>
</dbReference>
<dbReference type="InterPro" id="IPR051815">
    <property type="entry name" value="Molybdate_resp_trans_reg"/>
</dbReference>
<dbReference type="GO" id="GO:0003700">
    <property type="term" value="F:DNA-binding transcription factor activity"/>
    <property type="evidence" value="ECO:0007669"/>
    <property type="project" value="InterPro"/>
</dbReference>